<evidence type="ECO:0000313" key="10">
    <source>
        <dbReference type="EMBL" id="RTR30698.1"/>
    </source>
</evidence>
<dbReference type="InterPro" id="IPR041532">
    <property type="entry name" value="RlmI-like_PUA"/>
</dbReference>
<dbReference type="Gene3D" id="2.30.130.10">
    <property type="entry name" value="PUA domain"/>
    <property type="match status" value="1"/>
</dbReference>
<reference evidence="10 11" key="1">
    <citation type="submission" date="2018-12" db="EMBL/GenBank/DDBJ databases">
        <title>Deinococcus radiophilus ATCC 27603 genome sequencing and assembly.</title>
        <authorList>
            <person name="Maclea K.S."/>
            <person name="Maynard C.R."/>
        </authorList>
    </citation>
    <scope>NUCLEOTIDE SEQUENCE [LARGE SCALE GENOMIC DNA]</scope>
    <source>
        <strain evidence="10 11">ATCC 27603</strain>
    </source>
</reference>
<dbReference type="Pfam" id="PF10672">
    <property type="entry name" value="Methyltrans_SAM"/>
    <property type="match status" value="1"/>
</dbReference>
<keyword evidence="2" id="KW-0963">Cytoplasm</keyword>
<dbReference type="EMBL" id="RXPE01000001">
    <property type="protein sequence ID" value="RTR30698.1"/>
    <property type="molecule type" value="Genomic_DNA"/>
</dbReference>
<feature type="domain" description="S-adenosylmethionine-dependent methyltransferase" evidence="8">
    <location>
        <begin position="184"/>
        <end position="366"/>
    </location>
</feature>
<dbReference type="Pfam" id="PF17785">
    <property type="entry name" value="PUA_3"/>
    <property type="match status" value="1"/>
</dbReference>
<dbReference type="InterPro" id="IPR015947">
    <property type="entry name" value="PUA-like_sf"/>
</dbReference>
<evidence type="ECO:0000256" key="5">
    <source>
        <dbReference type="ARBA" id="ARBA00022691"/>
    </source>
</evidence>
<dbReference type="CDD" id="cd02440">
    <property type="entry name" value="AdoMet_MTases"/>
    <property type="match status" value="1"/>
</dbReference>
<evidence type="ECO:0000313" key="11">
    <source>
        <dbReference type="Proteomes" id="UP000277766"/>
    </source>
</evidence>
<evidence type="ECO:0000256" key="1">
    <source>
        <dbReference type="ARBA" id="ARBA00004496"/>
    </source>
</evidence>
<dbReference type="SUPFAM" id="SSF53335">
    <property type="entry name" value="S-adenosyl-L-methionine-dependent methyltransferases"/>
    <property type="match status" value="1"/>
</dbReference>
<proteinExistence type="inferred from homology"/>
<feature type="region of interest" description="Disordered" evidence="7">
    <location>
        <begin position="1"/>
        <end position="23"/>
    </location>
</feature>
<dbReference type="Proteomes" id="UP000277766">
    <property type="component" value="Unassembled WGS sequence"/>
</dbReference>
<comment type="similarity">
    <text evidence="6">Belongs to the methyltransferase superfamily. RlmI family.</text>
</comment>
<evidence type="ECO:0000256" key="2">
    <source>
        <dbReference type="ARBA" id="ARBA00022490"/>
    </source>
</evidence>
<dbReference type="Gene3D" id="3.30.750.80">
    <property type="entry name" value="RNA methyltransferase domain (HRMD) like"/>
    <property type="match status" value="1"/>
</dbReference>
<evidence type="ECO:0000256" key="6">
    <source>
        <dbReference type="ARBA" id="ARBA00038091"/>
    </source>
</evidence>
<dbReference type="GO" id="GO:0032259">
    <property type="term" value="P:methylation"/>
    <property type="evidence" value="ECO:0007669"/>
    <property type="project" value="UniProtKB-KW"/>
</dbReference>
<dbReference type="GO" id="GO:0003723">
    <property type="term" value="F:RNA binding"/>
    <property type="evidence" value="ECO:0007669"/>
    <property type="project" value="InterPro"/>
</dbReference>
<evidence type="ECO:0000256" key="4">
    <source>
        <dbReference type="ARBA" id="ARBA00022679"/>
    </source>
</evidence>
<organism evidence="10 11">
    <name type="scientific">Deinococcus radiophilus</name>
    <dbReference type="NCBI Taxonomy" id="32062"/>
    <lineage>
        <taxon>Bacteria</taxon>
        <taxon>Thermotogati</taxon>
        <taxon>Deinococcota</taxon>
        <taxon>Deinococci</taxon>
        <taxon>Deinococcales</taxon>
        <taxon>Deinococcaceae</taxon>
        <taxon>Deinococcus</taxon>
    </lineage>
</organism>
<comment type="caution">
    <text evidence="10">The sequence shown here is derived from an EMBL/GenBank/DDBJ whole genome shotgun (WGS) entry which is preliminary data.</text>
</comment>
<feature type="domain" description="RlmI-like PUA" evidence="9">
    <location>
        <begin position="25"/>
        <end position="88"/>
    </location>
</feature>
<dbReference type="InterPro" id="IPR019614">
    <property type="entry name" value="SAM-dep_methyl-trfase"/>
</dbReference>
<dbReference type="CDD" id="cd11572">
    <property type="entry name" value="RlmI_M_like"/>
    <property type="match status" value="1"/>
</dbReference>
<dbReference type="OrthoDB" id="9805492at2"/>
<keyword evidence="3 10" id="KW-0489">Methyltransferase</keyword>
<dbReference type="PANTHER" id="PTHR42873">
    <property type="entry name" value="RIBOSOMAL RNA LARGE SUBUNIT METHYLTRANSFERASE"/>
    <property type="match status" value="1"/>
</dbReference>
<dbReference type="AlphaFoldDB" id="A0A3S0KND1"/>
<evidence type="ECO:0000259" key="8">
    <source>
        <dbReference type="Pfam" id="PF10672"/>
    </source>
</evidence>
<dbReference type="RefSeq" id="WP_126350726.1">
    <property type="nucleotide sequence ID" value="NZ_CP086380.1"/>
</dbReference>
<dbReference type="Gene3D" id="3.40.50.150">
    <property type="entry name" value="Vaccinia Virus protein VP39"/>
    <property type="match status" value="1"/>
</dbReference>
<comment type="subcellular location">
    <subcellularLocation>
        <location evidence="1">Cytoplasm</location>
    </subcellularLocation>
</comment>
<dbReference type="GO" id="GO:0008168">
    <property type="term" value="F:methyltransferase activity"/>
    <property type="evidence" value="ECO:0007669"/>
    <property type="project" value="UniProtKB-KW"/>
</dbReference>
<protein>
    <submittedName>
        <fullName evidence="10">Class I SAM-dependent rRNA methyltransferase</fullName>
    </submittedName>
</protein>
<dbReference type="PANTHER" id="PTHR42873:SF1">
    <property type="entry name" value="S-ADENOSYLMETHIONINE-DEPENDENT METHYLTRANSFERASE DOMAIN-CONTAINING PROTEIN"/>
    <property type="match status" value="1"/>
</dbReference>
<dbReference type="InterPro" id="IPR029063">
    <property type="entry name" value="SAM-dependent_MTases_sf"/>
</dbReference>
<evidence type="ECO:0000256" key="7">
    <source>
        <dbReference type="SAM" id="MobiDB-lite"/>
    </source>
</evidence>
<gene>
    <name evidence="10" type="ORF">EJ104_00105</name>
</gene>
<name>A0A3S0KND1_9DEIO</name>
<evidence type="ECO:0000256" key="3">
    <source>
        <dbReference type="ARBA" id="ARBA00022603"/>
    </source>
</evidence>
<keyword evidence="11" id="KW-1185">Reference proteome</keyword>
<sequence length="410" mass="44840">MSPRNPPQVGQRSGNRATRTDAQAVTLKPQAVRRIAGRYPFGHQKDIADAPEGLEPGAVVTVRGPDGSFVGRGYWNAGGATPLRLLTWQDEQIGLDFYRRRVREALARREGRVTGTNALRVLHAEADGMPGVVADQFGDVLSVQLRNAGVESHRDHILRALREETGATAAFERSDTGERRKEGLDLTSGALWGELPDEVEFFEDDLRLSFRPLEAQKTGFFLDQRDNRRLMRSLVSAGQSFLDVYSYTGSFSLHAAKAGARAVAIDKDQVALATLEGVARRNGVSVGVRWGDALEQLSALQKEKRRFDAAVFDPPTLAKRKDDLPRAKKIFTDGVGQVLDMLNPGGHLLVSTCAHYIGVNDLLDASRVAAGQAGCGAEVVAITYQPADHPHRLSVPESLYLKSLLLRKED</sequence>
<feature type="compositionally biased region" description="Polar residues" evidence="7">
    <location>
        <begin position="8"/>
        <end position="23"/>
    </location>
</feature>
<keyword evidence="4 10" id="KW-0808">Transferase</keyword>
<accession>A0A3S0KND1</accession>
<keyword evidence="5" id="KW-0949">S-adenosyl-L-methionine</keyword>
<dbReference type="SUPFAM" id="SSF88697">
    <property type="entry name" value="PUA domain-like"/>
    <property type="match status" value="1"/>
</dbReference>
<dbReference type="GO" id="GO:0005737">
    <property type="term" value="C:cytoplasm"/>
    <property type="evidence" value="ECO:0007669"/>
    <property type="project" value="UniProtKB-SubCell"/>
</dbReference>
<dbReference type="InterPro" id="IPR036974">
    <property type="entry name" value="PUA_sf"/>
</dbReference>
<evidence type="ECO:0000259" key="9">
    <source>
        <dbReference type="Pfam" id="PF17785"/>
    </source>
</evidence>